<evidence type="ECO:0000313" key="2">
    <source>
        <dbReference type="Proteomes" id="UP000266841"/>
    </source>
</evidence>
<dbReference type="InterPro" id="IPR029062">
    <property type="entry name" value="Class_I_gatase-like"/>
</dbReference>
<organism evidence="1 2">
    <name type="scientific">Thalassiosira oceanica</name>
    <name type="common">Marine diatom</name>
    <dbReference type="NCBI Taxonomy" id="159749"/>
    <lineage>
        <taxon>Eukaryota</taxon>
        <taxon>Sar</taxon>
        <taxon>Stramenopiles</taxon>
        <taxon>Ochrophyta</taxon>
        <taxon>Bacillariophyta</taxon>
        <taxon>Coscinodiscophyceae</taxon>
        <taxon>Thalassiosirophycidae</taxon>
        <taxon>Thalassiosirales</taxon>
        <taxon>Thalassiosiraceae</taxon>
        <taxon>Thalassiosira</taxon>
    </lineage>
</organism>
<dbReference type="PANTHER" id="PTHR10224">
    <property type="entry name" value="ES1 PROTEIN HOMOLOG, MITOCHONDRIAL"/>
    <property type="match status" value="1"/>
</dbReference>
<dbReference type="OrthoDB" id="543156at2759"/>
<name>K0T416_THAOC</name>
<dbReference type="AlphaFoldDB" id="K0T416"/>
<comment type="caution">
    <text evidence="1">The sequence shown here is derived from an EMBL/GenBank/DDBJ whole genome shotgun (WGS) entry which is preliminary data.</text>
</comment>
<accession>K0T416</accession>
<evidence type="ECO:0000313" key="1">
    <source>
        <dbReference type="EMBL" id="EJK73448.1"/>
    </source>
</evidence>
<protein>
    <recommendedName>
        <fullName evidence="3">DJ-1/PfpI domain-containing protein</fullName>
    </recommendedName>
</protein>
<dbReference type="Proteomes" id="UP000266841">
    <property type="component" value="Unassembled WGS sequence"/>
</dbReference>
<dbReference type="EMBL" id="AGNL01004491">
    <property type="protein sequence ID" value="EJK73448.1"/>
    <property type="molecule type" value="Genomic_DNA"/>
</dbReference>
<evidence type="ECO:0008006" key="3">
    <source>
        <dbReference type="Google" id="ProtNLM"/>
    </source>
</evidence>
<proteinExistence type="predicted"/>
<dbReference type="eggNOG" id="ENOG502QQFM">
    <property type="taxonomic scope" value="Eukaryota"/>
</dbReference>
<dbReference type="PANTHER" id="PTHR10224:SF12">
    <property type="entry name" value="GLYOXALASE ELBB"/>
    <property type="match status" value="1"/>
</dbReference>
<gene>
    <name evidence="1" type="ORF">THAOC_04927</name>
</gene>
<keyword evidence="2" id="KW-1185">Reference proteome</keyword>
<sequence>MDEKRNVLVESARICRGAVKPLSDLNTGDYDALVIPGGFGAAKNLSDFAVKGADMTVDPDLEKIMTDFNSAGKPIGLCCISPTLAAKVFGSKVKVTVGKEEESEAYPSRGGSGRR</sequence>
<dbReference type="Gene3D" id="3.40.50.880">
    <property type="match status" value="1"/>
</dbReference>
<reference evidence="1 2" key="1">
    <citation type="journal article" date="2012" name="Genome Biol.">
        <title>Genome and low-iron response of an oceanic diatom adapted to chronic iron limitation.</title>
        <authorList>
            <person name="Lommer M."/>
            <person name="Specht M."/>
            <person name="Roy A.S."/>
            <person name="Kraemer L."/>
            <person name="Andreson R."/>
            <person name="Gutowska M.A."/>
            <person name="Wolf J."/>
            <person name="Bergner S.V."/>
            <person name="Schilhabel M.B."/>
            <person name="Klostermeier U.C."/>
            <person name="Beiko R.G."/>
            <person name="Rosenstiel P."/>
            <person name="Hippler M."/>
            <person name="Laroche J."/>
        </authorList>
    </citation>
    <scope>NUCLEOTIDE SEQUENCE [LARGE SCALE GENOMIC DNA]</scope>
    <source>
        <strain evidence="1 2">CCMP1005</strain>
    </source>
</reference>
<dbReference type="SUPFAM" id="SSF52317">
    <property type="entry name" value="Class I glutamine amidotransferase-like"/>
    <property type="match status" value="1"/>
</dbReference>